<dbReference type="Ensembl" id="ENSCGRT00001013571.1">
    <property type="protein sequence ID" value="ENSCGRP00001009366.1"/>
    <property type="gene ID" value="ENSCGRG00001011503.1"/>
</dbReference>
<dbReference type="InterPro" id="IPR052638">
    <property type="entry name" value="PiggyBac_TE-derived"/>
</dbReference>
<evidence type="ECO:0000313" key="5">
    <source>
        <dbReference type="Proteomes" id="UP000030759"/>
    </source>
</evidence>
<proteinExistence type="predicted"/>
<dbReference type="Proteomes" id="UP000030759">
    <property type="component" value="Unassembled WGS sequence"/>
</dbReference>
<dbReference type="KEGG" id="cge:113834989"/>
<dbReference type="Proteomes" id="UP001108280">
    <property type="component" value="Chromosome 3"/>
</dbReference>
<feature type="region of interest" description="Disordered" evidence="1">
    <location>
        <begin position="1"/>
        <end position="68"/>
    </location>
</feature>
<accession>A0A061IE98</accession>
<reference evidence="3" key="2">
    <citation type="submission" date="2013-03" db="EMBL/GenBank/DDBJ databases">
        <title>Chinese hamster genome sequenced from sorted chromosomes.</title>
        <authorList>
            <person name="Brinkrolf K."/>
            <person name="Rupp O."/>
            <person name="Laux H."/>
            <person name="Kollin F."/>
            <person name="Ernst W."/>
            <person name="Linke B."/>
            <person name="Kofler R."/>
            <person name="Romand S."/>
            <person name="Hesse F."/>
            <person name="Budach W.E."/>
            <person name="Galosy S."/>
            <person name="Muller D."/>
            <person name="Noll T."/>
            <person name="Wienberg J."/>
            <person name="Jostock T."/>
            <person name="Leonard M."/>
            <person name="Grillari J."/>
            <person name="Tauch A."/>
            <person name="Goesmann A."/>
            <person name="Helk B."/>
            <person name="Mott J.E."/>
            <person name="Puehler A."/>
            <person name="Borth N."/>
        </authorList>
    </citation>
    <scope>NUCLEOTIDE SEQUENCE</scope>
    <source>
        <strain evidence="3">17A/GY</strain>
    </source>
</reference>
<dbReference type="OrthoDB" id="5985989at2759"/>
<dbReference type="EMBL" id="KE671692">
    <property type="protein sequence ID" value="ERE79972.1"/>
    <property type="molecule type" value="Genomic_DNA"/>
</dbReference>
<feature type="compositionally biased region" description="Basic and acidic residues" evidence="1">
    <location>
        <begin position="15"/>
        <end position="25"/>
    </location>
</feature>
<dbReference type="InterPro" id="IPR029526">
    <property type="entry name" value="PGBD"/>
</dbReference>
<sequence>MHITSLQYAAGDITQKGKERDKSRMSELLQGLTFSDDSEAEEDSEPEGQPQRKKRKVPSVPEKSWTKRDIKPNFPTWSALDSGLLNLKSEKLNPVELFELFFDDETFNLIVNETNNYSSQKNFSLEVTVQEMLCVFGVLLWSGLVRHPRKGMYWEISDCDQTLVRNAIKRDKFELIFSYLHFADNSHLDQKDKFSKLRPLIKQMNKNFLLHAPPEEYYCFDKSMCECFDSDQFLNGKPLRIGYKVWCGTTTQDYLGWFEPHQEDSTVETDKELDLGLGGNLIMSFVDVLLQKGHYPYHLCFHSFFTSIKLMSALKKKGVKATGSIHESRMEKCPLMNVEHMKKMNRRYFDFRVEENDEIILCHWLSDGFISLCSNAVGMEPTCEVKSVK</sequence>
<reference evidence="7" key="5">
    <citation type="submission" date="2025-04" db="UniProtKB">
        <authorList>
            <consortium name="RefSeq"/>
        </authorList>
    </citation>
    <scope>IDENTIFICATION</scope>
    <source>
        <strain evidence="7">17A/GY</strain>
        <tissue evidence="7">Liver</tissue>
    </source>
</reference>
<reference evidence="4" key="6">
    <citation type="submission" date="2025-05" db="UniProtKB">
        <authorList>
            <consortium name="Ensembl"/>
        </authorList>
    </citation>
    <scope>IDENTIFICATION</scope>
</reference>
<organism evidence="3 5">
    <name type="scientific">Cricetulus griseus</name>
    <name type="common">Chinese hamster</name>
    <name type="synonym">Cricetulus barabensis griseus</name>
    <dbReference type="NCBI Taxonomy" id="10029"/>
    <lineage>
        <taxon>Eukaryota</taxon>
        <taxon>Metazoa</taxon>
        <taxon>Chordata</taxon>
        <taxon>Craniata</taxon>
        <taxon>Vertebrata</taxon>
        <taxon>Euteleostomi</taxon>
        <taxon>Mammalia</taxon>
        <taxon>Eutheria</taxon>
        <taxon>Euarchontoglires</taxon>
        <taxon>Glires</taxon>
        <taxon>Rodentia</taxon>
        <taxon>Myomorpha</taxon>
        <taxon>Muroidea</taxon>
        <taxon>Cricetidae</taxon>
        <taxon>Cricetinae</taxon>
        <taxon>Cricetulus</taxon>
    </lineage>
</organism>
<dbReference type="Pfam" id="PF13843">
    <property type="entry name" value="DDE_Tnp_1_7"/>
    <property type="match status" value="1"/>
</dbReference>
<dbReference type="PANTHER" id="PTHR47055:SF1">
    <property type="entry name" value="PIGGYBAC TRANSPOSABLE ELEMENT-DERIVED PROTEIN 1"/>
    <property type="match status" value="1"/>
</dbReference>
<keyword evidence="6" id="KW-1185">Reference proteome</keyword>
<dbReference type="AlphaFoldDB" id="A0A061IE98"/>
<evidence type="ECO:0000259" key="2">
    <source>
        <dbReference type="Pfam" id="PF13843"/>
    </source>
</evidence>
<dbReference type="GeneID" id="113834989"/>
<gene>
    <name evidence="4 7" type="primary">LOC113834989</name>
    <name evidence="3" type="ORF">H671_3g9202</name>
</gene>
<evidence type="ECO:0000313" key="3">
    <source>
        <dbReference type="EMBL" id="ERE79972.1"/>
    </source>
</evidence>
<dbReference type="GO" id="GO:0043565">
    <property type="term" value="F:sequence-specific DNA binding"/>
    <property type="evidence" value="ECO:0007669"/>
    <property type="project" value="TreeGrafter"/>
</dbReference>
<name>A0A061IE98_CRIGR</name>
<protein>
    <submittedName>
        <fullName evidence="3">PiggyBac transposable element derived 1 isoform a</fullName>
    </submittedName>
    <submittedName>
        <fullName evidence="7">PiggyBac transposable element-derived protein 1</fullName>
    </submittedName>
</protein>
<reference evidence="5" key="1">
    <citation type="journal article" date="2013" name="Nat. Biotechnol.">
        <title>Chinese hamster genome sequenced from sorted chromosomes.</title>
        <authorList>
            <person name="Brinkrolf K."/>
            <person name="Rupp O."/>
            <person name="Laux H."/>
            <person name="Kollin F."/>
            <person name="Ernst W."/>
            <person name="Linke B."/>
            <person name="Kofler R."/>
            <person name="Romand S."/>
            <person name="Hesse F."/>
            <person name="Budach W.E."/>
            <person name="Galosy S."/>
            <person name="Muller D."/>
            <person name="Noll T."/>
            <person name="Wienberg J."/>
            <person name="Jostock T."/>
            <person name="Leonard M."/>
            <person name="Grillari J."/>
            <person name="Tauch A."/>
            <person name="Goesmann A."/>
            <person name="Helk B."/>
            <person name="Mott J.E."/>
            <person name="Puhler A."/>
            <person name="Borth N."/>
        </authorList>
    </citation>
    <scope>NUCLEOTIDE SEQUENCE [LARGE SCALE GENOMIC DNA]</scope>
    <source>
        <strain evidence="5">17A/GY</strain>
    </source>
</reference>
<evidence type="ECO:0000313" key="6">
    <source>
        <dbReference type="Proteomes" id="UP001108280"/>
    </source>
</evidence>
<evidence type="ECO:0000313" key="4">
    <source>
        <dbReference type="Ensembl" id="ENSCGRP00001009366.1"/>
    </source>
</evidence>
<feature type="domain" description="PiggyBac transposable element-derived protein" evidence="2">
    <location>
        <begin position="93"/>
        <end position="386"/>
    </location>
</feature>
<evidence type="ECO:0000313" key="7">
    <source>
        <dbReference type="RefSeq" id="XP_035298753.1"/>
    </source>
</evidence>
<dbReference type="PANTHER" id="PTHR47055">
    <property type="entry name" value="DDE_TNP_1_7 DOMAIN-CONTAINING PROTEIN"/>
    <property type="match status" value="1"/>
</dbReference>
<feature type="compositionally biased region" description="Acidic residues" evidence="1">
    <location>
        <begin position="36"/>
        <end position="46"/>
    </location>
</feature>
<dbReference type="RefSeq" id="XP_035298753.1">
    <property type="nucleotide sequence ID" value="XM_035442862.1"/>
</dbReference>
<reference evidence="6" key="4">
    <citation type="journal article" date="2020" name="Biotechnol. Bioeng.">
        <title>Chromosome-scale scaffolds for the Chinese hamster reference genome assembly to facilitate the study of the CHO epigenome.</title>
        <authorList>
            <person name="Hilliard W."/>
            <person name="MacDonald M."/>
            <person name="Lee K.H."/>
        </authorList>
    </citation>
    <scope>NUCLEOTIDE SEQUENCE [LARGE SCALE GENOMIC DNA]</scope>
    <source>
        <strain evidence="6">17A/GY</strain>
    </source>
</reference>
<dbReference type="Proteomes" id="UP000694386">
    <property type="component" value="Unplaced"/>
</dbReference>
<reference evidence="6" key="3">
    <citation type="journal article" date="2018" name="Biotechnol. Bioeng.">
        <title>A reference genome of the Chinese hamster based on a hybrid assembly strategy.</title>
        <authorList>
            <person name="Rupp O."/>
            <person name="MacDonald M.L."/>
            <person name="Li S."/>
            <person name="Dhiman H."/>
            <person name="Polson S."/>
            <person name="Griep S."/>
            <person name="Heffner K."/>
            <person name="Hernandez I."/>
            <person name="Brinkrolf K."/>
            <person name="Jadhav V."/>
            <person name="Samoudi M."/>
            <person name="Hao H."/>
            <person name="Kingham B."/>
            <person name="Goesmann A."/>
            <person name="Betenbaugh M.J."/>
            <person name="Lewis N.E."/>
            <person name="Borth N."/>
            <person name="Lee K.H."/>
        </authorList>
    </citation>
    <scope>NUCLEOTIDE SEQUENCE [LARGE SCALE GENOMIC DNA]</scope>
    <source>
        <strain evidence="6">17A/GY</strain>
    </source>
</reference>
<evidence type="ECO:0000256" key="1">
    <source>
        <dbReference type="SAM" id="MobiDB-lite"/>
    </source>
</evidence>